<evidence type="ECO:0000256" key="1">
    <source>
        <dbReference type="SAM" id="Phobius"/>
    </source>
</evidence>
<dbReference type="Proteomes" id="UP000030341">
    <property type="component" value="Chromosome 2"/>
</dbReference>
<keyword evidence="1" id="KW-0472">Membrane</keyword>
<accession>A0A0A7ELD9</accession>
<evidence type="ECO:0000313" key="2">
    <source>
        <dbReference type="EMBL" id="AIY67490.1"/>
    </source>
</evidence>
<name>A0A0A7ELD9_9GAMM</name>
<organism evidence="2 3">
    <name type="scientific">Pseudoalteromonas piratica</name>
    <dbReference type="NCBI Taxonomy" id="1348114"/>
    <lineage>
        <taxon>Bacteria</taxon>
        <taxon>Pseudomonadati</taxon>
        <taxon>Pseudomonadota</taxon>
        <taxon>Gammaproteobacteria</taxon>
        <taxon>Alteromonadales</taxon>
        <taxon>Pseudoalteromonadaceae</taxon>
        <taxon>Pseudoalteromonas</taxon>
    </lineage>
</organism>
<dbReference type="OrthoDB" id="6312461at2"/>
<keyword evidence="3" id="KW-1185">Reference proteome</keyword>
<dbReference type="eggNOG" id="ENOG5033MY0">
    <property type="taxonomic scope" value="Bacteria"/>
</dbReference>
<dbReference type="RefSeq" id="WP_040136524.1">
    <property type="nucleotide sequence ID" value="NZ_CP009889.1"/>
</dbReference>
<keyword evidence="1" id="KW-1133">Transmembrane helix</keyword>
<proteinExistence type="predicted"/>
<reference evidence="2 3" key="1">
    <citation type="submission" date="2014-11" db="EMBL/GenBank/DDBJ databases">
        <title>Complete Genome Sequence of Pseudoalteromonas sp. Strain OCN003 Isolated from Kaneohe Bay, Oahu, Hawaii.</title>
        <authorList>
            <person name="Beurmann S."/>
            <person name="Videau P."/>
            <person name="Ushijima B."/>
            <person name="Smith A.M."/>
            <person name="Aeby G.S."/>
            <person name="Callahan S.M."/>
            <person name="Belcaid M."/>
        </authorList>
    </citation>
    <scope>NUCLEOTIDE SEQUENCE [LARGE SCALE GENOMIC DNA]</scope>
    <source>
        <strain evidence="2 3">OCN003</strain>
    </source>
</reference>
<feature type="transmembrane region" description="Helical" evidence="1">
    <location>
        <begin position="209"/>
        <end position="227"/>
    </location>
</feature>
<keyword evidence="1" id="KW-0812">Transmembrane</keyword>
<evidence type="ECO:0000313" key="3">
    <source>
        <dbReference type="Proteomes" id="UP000030341"/>
    </source>
</evidence>
<sequence length="228" mass="25802">MDYQTLPKLVRRLLKITANGNVTLPSRRQMSSKLFALLALVPGITSMVMAIALNQTSVIAFIISAIFFCSISLLLFSRKRILEFDSATQQVYLSTSLWHFFQKRSAIAPFNALTCELTSLGTKGPYQVTVAEQKYVLDDYQDAYALLAFLSAHYKLPVTENISNWPNKTPLCFDNIKAADIKPFGQTETLSNKRDVYIEIWDRKSIIKFSLPFFLFTVLGALVKYGVF</sequence>
<protein>
    <submittedName>
        <fullName evidence="2">Uncharacterized protein</fullName>
    </submittedName>
</protein>
<gene>
    <name evidence="2" type="ORF">OM33_20955</name>
</gene>
<dbReference type="AlphaFoldDB" id="A0A0A7ELD9"/>
<dbReference type="EMBL" id="CP009889">
    <property type="protein sequence ID" value="AIY67490.1"/>
    <property type="molecule type" value="Genomic_DNA"/>
</dbReference>
<dbReference type="KEGG" id="pseo:OM33_20955"/>
<feature type="transmembrane region" description="Helical" evidence="1">
    <location>
        <begin position="58"/>
        <end position="76"/>
    </location>
</feature>
<dbReference type="HOGENOM" id="CLU_1213998_0_0_6"/>
<feature type="transmembrane region" description="Helical" evidence="1">
    <location>
        <begin position="34"/>
        <end position="52"/>
    </location>
</feature>